<dbReference type="Gene3D" id="2.170.130.10">
    <property type="entry name" value="TonB-dependent receptor, plug domain"/>
    <property type="match status" value="1"/>
</dbReference>
<feature type="domain" description="TonB-dependent receptor plug" evidence="14">
    <location>
        <begin position="230"/>
        <end position="306"/>
    </location>
</feature>
<keyword evidence="16" id="KW-1185">Reference proteome</keyword>
<dbReference type="PANTHER" id="PTHR30069:SF29">
    <property type="entry name" value="HEMOGLOBIN AND HEMOGLOBIN-HAPTOGLOBIN-BINDING PROTEIN 1-RELATED"/>
    <property type="match status" value="1"/>
</dbReference>
<evidence type="ECO:0000256" key="12">
    <source>
        <dbReference type="SAM" id="SignalP"/>
    </source>
</evidence>
<dbReference type="PROSITE" id="PS52016">
    <property type="entry name" value="TONB_DEPENDENT_REC_3"/>
    <property type="match status" value="1"/>
</dbReference>
<keyword evidence="3 10" id="KW-1134">Transmembrane beta strand</keyword>
<evidence type="ECO:0000256" key="11">
    <source>
        <dbReference type="RuleBase" id="RU003357"/>
    </source>
</evidence>
<evidence type="ECO:0000256" key="10">
    <source>
        <dbReference type="PROSITE-ProRule" id="PRU01360"/>
    </source>
</evidence>
<evidence type="ECO:0000256" key="6">
    <source>
        <dbReference type="ARBA" id="ARBA00023077"/>
    </source>
</evidence>
<evidence type="ECO:0000256" key="9">
    <source>
        <dbReference type="ARBA" id="ARBA00023237"/>
    </source>
</evidence>
<comment type="caution">
    <text evidence="15">The sequence shown here is derived from an EMBL/GenBank/DDBJ whole genome shotgun (WGS) entry which is preliminary data.</text>
</comment>
<evidence type="ECO:0000256" key="4">
    <source>
        <dbReference type="ARBA" id="ARBA00022692"/>
    </source>
</evidence>
<dbReference type="InterPro" id="IPR039426">
    <property type="entry name" value="TonB-dep_rcpt-like"/>
</dbReference>
<keyword evidence="2 10" id="KW-0813">Transport</keyword>
<evidence type="ECO:0000256" key="7">
    <source>
        <dbReference type="ARBA" id="ARBA00023136"/>
    </source>
</evidence>
<evidence type="ECO:0000256" key="2">
    <source>
        <dbReference type="ARBA" id="ARBA00022448"/>
    </source>
</evidence>
<dbReference type="InterPro" id="IPR036942">
    <property type="entry name" value="Beta-barrel_TonB_sf"/>
</dbReference>
<evidence type="ECO:0000259" key="13">
    <source>
        <dbReference type="Pfam" id="PF00593"/>
    </source>
</evidence>
<keyword evidence="8 15" id="KW-0675">Receptor</keyword>
<keyword evidence="5 12" id="KW-0732">Signal</keyword>
<feature type="chain" id="PRO_5046391165" evidence="12">
    <location>
        <begin position="20"/>
        <end position="864"/>
    </location>
</feature>
<dbReference type="EMBL" id="JAUJEA010000022">
    <property type="protein sequence ID" value="MDN5205626.1"/>
    <property type="molecule type" value="Genomic_DNA"/>
</dbReference>
<dbReference type="PANTHER" id="PTHR30069">
    <property type="entry name" value="TONB-DEPENDENT OUTER MEMBRANE RECEPTOR"/>
    <property type="match status" value="1"/>
</dbReference>
<dbReference type="InterPro" id="IPR037066">
    <property type="entry name" value="Plug_dom_sf"/>
</dbReference>
<name>A0ABT8KXU3_9BACT</name>
<gene>
    <name evidence="15" type="ORF">QQ008_29850</name>
</gene>
<comment type="similarity">
    <text evidence="10 11">Belongs to the TonB-dependent receptor family.</text>
</comment>
<evidence type="ECO:0000313" key="16">
    <source>
        <dbReference type="Proteomes" id="UP001172082"/>
    </source>
</evidence>
<evidence type="ECO:0000256" key="1">
    <source>
        <dbReference type="ARBA" id="ARBA00004571"/>
    </source>
</evidence>
<dbReference type="InterPro" id="IPR008969">
    <property type="entry name" value="CarboxyPept-like_regulatory"/>
</dbReference>
<keyword evidence="9 10" id="KW-0998">Cell outer membrane</keyword>
<evidence type="ECO:0000256" key="5">
    <source>
        <dbReference type="ARBA" id="ARBA00022729"/>
    </source>
</evidence>
<keyword evidence="7 10" id="KW-0472">Membrane</keyword>
<dbReference type="Pfam" id="PF00593">
    <property type="entry name" value="TonB_dep_Rec_b-barrel"/>
    <property type="match status" value="1"/>
</dbReference>
<dbReference type="Gene3D" id="2.60.40.1120">
    <property type="entry name" value="Carboxypeptidase-like, regulatory domain"/>
    <property type="match status" value="1"/>
</dbReference>
<protein>
    <submittedName>
        <fullName evidence="15">TonB-dependent receptor</fullName>
    </submittedName>
</protein>
<feature type="domain" description="TonB-dependent receptor-like beta-barrel" evidence="13">
    <location>
        <begin position="367"/>
        <end position="795"/>
    </location>
</feature>
<evidence type="ECO:0000259" key="14">
    <source>
        <dbReference type="Pfam" id="PF07715"/>
    </source>
</evidence>
<evidence type="ECO:0000256" key="3">
    <source>
        <dbReference type="ARBA" id="ARBA00022452"/>
    </source>
</evidence>
<comment type="subcellular location">
    <subcellularLocation>
        <location evidence="1 10">Cell outer membrane</location>
        <topology evidence="1 10">Multi-pass membrane protein</topology>
    </subcellularLocation>
</comment>
<dbReference type="Proteomes" id="UP001172082">
    <property type="component" value="Unassembled WGS sequence"/>
</dbReference>
<accession>A0ABT8KXU3</accession>
<proteinExistence type="inferred from homology"/>
<reference evidence="15" key="1">
    <citation type="submission" date="2023-06" db="EMBL/GenBank/DDBJ databases">
        <title>Genomic of Parafulvivirga corallium.</title>
        <authorList>
            <person name="Wang G."/>
        </authorList>
    </citation>
    <scope>NUCLEOTIDE SEQUENCE</scope>
    <source>
        <strain evidence="15">BMA10</strain>
    </source>
</reference>
<dbReference type="Gene3D" id="2.40.170.20">
    <property type="entry name" value="TonB-dependent receptor, beta-barrel domain"/>
    <property type="match status" value="1"/>
</dbReference>
<dbReference type="Pfam" id="PF13715">
    <property type="entry name" value="CarbopepD_reg_2"/>
    <property type="match status" value="1"/>
</dbReference>
<dbReference type="InterPro" id="IPR012910">
    <property type="entry name" value="Plug_dom"/>
</dbReference>
<dbReference type="Pfam" id="PF07715">
    <property type="entry name" value="Plug"/>
    <property type="match status" value="1"/>
</dbReference>
<feature type="signal peptide" evidence="12">
    <location>
        <begin position="1"/>
        <end position="19"/>
    </location>
</feature>
<dbReference type="SUPFAM" id="SSF49464">
    <property type="entry name" value="Carboxypeptidase regulatory domain-like"/>
    <property type="match status" value="1"/>
</dbReference>
<evidence type="ECO:0000313" key="15">
    <source>
        <dbReference type="EMBL" id="MDN5205626.1"/>
    </source>
</evidence>
<evidence type="ECO:0000256" key="8">
    <source>
        <dbReference type="ARBA" id="ARBA00023170"/>
    </source>
</evidence>
<organism evidence="15 16">
    <name type="scientific">Splendidivirga corallicola</name>
    <dbReference type="NCBI Taxonomy" id="3051826"/>
    <lineage>
        <taxon>Bacteria</taxon>
        <taxon>Pseudomonadati</taxon>
        <taxon>Bacteroidota</taxon>
        <taxon>Cytophagia</taxon>
        <taxon>Cytophagales</taxon>
        <taxon>Splendidivirgaceae</taxon>
        <taxon>Splendidivirga</taxon>
    </lineage>
</organism>
<keyword evidence="4 10" id="KW-0812">Transmembrane</keyword>
<dbReference type="RefSeq" id="WP_346755647.1">
    <property type="nucleotide sequence ID" value="NZ_JAUJEA010000022.1"/>
</dbReference>
<dbReference type="SUPFAM" id="SSF56935">
    <property type="entry name" value="Porins"/>
    <property type="match status" value="1"/>
</dbReference>
<dbReference type="InterPro" id="IPR000531">
    <property type="entry name" value="Beta-barrel_TonB"/>
</dbReference>
<sequence length="864" mass="98408">MKQIKLMVLVLWLPIVLNAQENPKNKLIQLEIRKYTQGELMQQIEKQTGHTFGYGNISFDRAETIDINRSSISLKELVRKLFPEKDYQISWRNNKILIKSKTKTFSSNQTVQVYGYITDQSSGERLVGATIFDESTMLGASTNGYGFYSVNFPIGQTVVQVRYLGYKNLALKLHLKSDTLLNLSLAIQKQYLEEVVVTDDPGIQKIQSTENGTISLSMQKLNKMPAFAGEPDVIKTIQALPGVQTIAEGTSGYFVRGGNLDQNLILLDEAPIYNPSHILGFFSIFNQDAVKDMKFFKGHIPAKYGGRLSSLLSVRMKEGNVKKFTASGGIGLVASRLTLEAPIVKDKGSIILSGRRTYADFIWQTLSADDATKNTSVYFYDFNAKANYRLNDRNTLFISGFFGRDVNKIKVQQYAIIWGNQTGTLRWNHIFNDRLFANTSLIYSQYAYQLGLRTVDNNLKWKSLIRDYSFKVDFDYFLNSSNTLTFGVHSTFHKLNPGKTNEAPELSLSNANTLEHALYIGNETKINDRFQIEYGLRASLFQNLGPSTIYQFNEAQQVIDSGSHKGVFHNFFSIEPRIAINYQLKENTSLKASYNRTAQYLHLVSNTMLPFTTFDHWMMSNPNIEPQYADQYSVGYYRRFPDRGFNLSLDAYYKHLNNQLEVVDHAQLLMNKYIEAELRSGKGYAYGFELLAEKNVGKLQGHIGYTYAKTTRKIEGINQDATYNAPFDKPHKVDFAMIYEMNKRLTFGANWVYSSGGAITAPVETFTHQGRTVPVYGDRNNARLPDFHRLDLSMSLFRRKPNAKNQSYWVFTLYNAYGRENAAGVFTSQELDSEGVKVKDPSIQKTYKSWLFSVVPAVSYNFKF</sequence>
<keyword evidence="6 11" id="KW-0798">TonB box</keyword>